<reference evidence="5 6" key="1">
    <citation type="submission" date="2014-11" db="EMBL/GenBank/DDBJ databases">
        <authorList>
            <person name="Urmite Genomes Urmite Genomes"/>
        </authorList>
    </citation>
    <scope>NUCLEOTIDE SEQUENCE [LARGE SCALE GENOMIC DNA]</scope>
    <source>
        <strain evidence="5 6">Oc5</strain>
    </source>
</reference>
<evidence type="ECO:0000256" key="3">
    <source>
        <dbReference type="SAM" id="Phobius"/>
    </source>
</evidence>
<dbReference type="RefSeq" id="WP_042529853.1">
    <property type="nucleotide sequence ID" value="NZ_CDGG01000001.1"/>
</dbReference>
<keyword evidence="3" id="KW-0472">Membrane</keyword>
<keyword evidence="3" id="KW-1133">Transmembrane helix</keyword>
<dbReference type="OrthoDB" id="9798454at2"/>
<gene>
    <name evidence="5" type="primary">azoR</name>
    <name evidence="5" type="ORF">BN997_00814</name>
</gene>
<dbReference type="GO" id="GO:0005829">
    <property type="term" value="C:cytosol"/>
    <property type="evidence" value="ECO:0007669"/>
    <property type="project" value="TreeGrafter"/>
</dbReference>
<dbReference type="AlphaFoldDB" id="A0A0A1MPK0"/>
<dbReference type="STRING" id="545501.BN997_00814"/>
<evidence type="ECO:0000256" key="2">
    <source>
        <dbReference type="ARBA" id="ARBA00023002"/>
    </source>
</evidence>
<protein>
    <submittedName>
        <fullName evidence="5">FMN-dependent NADH-azoreductase</fullName>
    </submittedName>
</protein>
<feature type="domain" description="Flavodoxin-like fold" evidence="4">
    <location>
        <begin position="10"/>
        <end position="193"/>
    </location>
</feature>
<dbReference type="EMBL" id="CDGG01000001">
    <property type="protein sequence ID" value="CEI81001.1"/>
    <property type="molecule type" value="Genomic_DNA"/>
</dbReference>
<dbReference type="GO" id="GO:0003955">
    <property type="term" value="F:NAD(P)H dehydrogenase (quinone) activity"/>
    <property type="evidence" value="ECO:0007669"/>
    <property type="project" value="TreeGrafter"/>
</dbReference>
<dbReference type="PANTHER" id="PTHR10204">
    <property type="entry name" value="NAD P H OXIDOREDUCTASE-RELATED"/>
    <property type="match status" value="1"/>
</dbReference>
<evidence type="ECO:0000313" key="5">
    <source>
        <dbReference type="EMBL" id="CEI81001.1"/>
    </source>
</evidence>
<dbReference type="InterPro" id="IPR029039">
    <property type="entry name" value="Flavoprotein-like_sf"/>
</dbReference>
<dbReference type="InterPro" id="IPR003680">
    <property type="entry name" value="Flavodoxin_fold"/>
</dbReference>
<keyword evidence="6" id="KW-1185">Reference proteome</keyword>
<evidence type="ECO:0000256" key="1">
    <source>
        <dbReference type="ARBA" id="ARBA00006252"/>
    </source>
</evidence>
<dbReference type="SUPFAM" id="SSF52218">
    <property type="entry name" value="Flavoproteins"/>
    <property type="match status" value="1"/>
</dbReference>
<keyword evidence="2" id="KW-0560">Oxidoreductase</keyword>
<dbReference type="Proteomes" id="UP000040453">
    <property type="component" value="Unassembled WGS sequence"/>
</dbReference>
<organism evidence="5 6">
    <name type="scientific">Oceanobacillus oncorhynchi</name>
    <dbReference type="NCBI Taxonomy" id="545501"/>
    <lineage>
        <taxon>Bacteria</taxon>
        <taxon>Bacillati</taxon>
        <taxon>Bacillota</taxon>
        <taxon>Bacilli</taxon>
        <taxon>Bacillales</taxon>
        <taxon>Bacillaceae</taxon>
        <taxon>Oceanobacillus</taxon>
    </lineage>
</organism>
<evidence type="ECO:0000313" key="6">
    <source>
        <dbReference type="Proteomes" id="UP000040453"/>
    </source>
</evidence>
<keyword evidence="3" id="KW-0812">Transmembrane</keyword>
<accession>A0A0A1MPK0</accession>
<name>A0A0A1MPK0_9BACI</name>
<dbReference type="Pfam" id="PF02525">
    <property type="entry name" value="Flavodoxin_2"/>
    <property type="match status" value="1"/>
</dbReference>
<proteinExistence type="inferred from homology"/>
<sequence length="198" mass="23196">MVQNKRSTAKNIVIIYAYPNDNGFNSAIFSTVEKNISSKHHVKVIDLYKDKYNPVLYFDDTHKRRNLQFDEEVKGYREIVSWATHLIFIFPIWWGGMPAILKGFIDRVFAKGFAYEYKGIVPVGLLKNKTSWIITTHDTPSFYAKIVQQDYGKVLKKQVLKMCGITPTTVHTMSFLRYTKEKSRKRFLQRMTKEAQKI</sequence>
<dbReference type="PANTHER" id="PTHR10204:SF34">
    <property type="entry name" value="NAD(P)H DEHYDROGENASE [QUINONE] 1 ISOFORM 1"/>
    <property type="match status" value="1"/>
</dbReference>
<dbReference type="Gene3D" id="3.40.50.360">
    <property type="match status" value="1"/>
</dbReference>
<comment type="similarity">
    <text evidence="1">Belongs to the NAD(P)H dehydrogenase (quinone) family.</text>
</comment>
<feature type="transmembrane region" description="Helical" evidence="3">
    <location>
        <begin position="79"/>
        <end position="101"/>
    </location>
</feature>
<evidence type="ECO:0000259" key="4">
    <source>
        <dbReference type="Pfam" id="PF02525"/>
    </source>
</evidence>
<dbReference type="InterPro" id="IPR051545">
    <property type="entry name" value="NAD(P)H_dehydrogenase_qn"/>
</dbReference>